<protein>
    <recommendedName>
        <fullName evidence="1">LysR substrate-binding domain-containing protein</fullName>
    </recommendedName>
</protein>
<comment type="caution">
    <text evidence="2">The sequence shown here is derived from an EMBL/GenBank/DDBJ whole genome shotgun (WGS) entry which is preliminary data.</text>
</comment>
<evidence type="ECO:0000313" key="3">
    <source>
        <dbReference type="Proteomes" id="UP000616837"/>
    </source>
</evidence>
<organism evidence="2 3">
    <name type="scientific">Limosilactobacillus avistercoris</name>
    <dbReference type="NCBI Taxonomy" id="2762243"/>
    <lineage>
        <taxon>Bacteria</taxon>
        <taxon>Bacillati</taxon>
        <taxon>Bacillota</taxon>
        <taxon>Bacilli</taxon>
        <taxon>Lactobacillales</taxon>
        <taxon>Lactobacillaceae</taxon>
        <taxon>Limosilactobacillus</taxon>
    </lineage>
</organism>
<dbReference type="Pfam" id="PF03466">
    <property type="entry name" value="LysR_substrate"/>
    <property type="match status" value="1"/>
</dbReference>
<feature type="domain" description="LysR substrate-binding" evidence="1">
    <location>
        <begin position="12"/>
        <end position="184"/>
    </location>
</feature>
<sequence length="186" mass="21238">MAALPQEINTFISEEGVEHLVSDVMLGSLDCAIILDNYGFNYDYSKMGLEAIPIHQDKMVMGISERLGQQEKIDLGLIKKMPVAYYSNEDSVYLKHAFINSLRGVVKPLEVLRVNSYEQLQLLVGSGQALSFYPQKLIQCLQRPVERIDYLPLKTNAEQNCEFKLIYKRVSKAPGLKLVRDYFQEN</sequence>
<gene>
    <name evidence="2" type="ORF">H9564_07595</name>
</gene>
<dbReference type="EMBL" id="JACSQW010000022">
    <property type="protein sequence ID" value="MBD7895553.1"/>
    <property type="molecule type" value="Genomic_DNA"/>
</dbReference>
<reference evidence="2 3" key="1">
    <citation type="submission" date="2020-08" db="EMBL/GenBank/DDBJ databases">
        <title>A Genomic Blueprint of the Chicken Gut Microbiome.</title>
        <authorList>
            <person name="Gilroy R."/>
            <person name="Ravi A."/>
            <person name="Getino M."/>
            <person name="Pursley I."/>
            <person name="Horton D.L."/>
            <person name="Alikhan N.-F."/>
            <person name="Baker D."/>
            <person name="Gharbi K."/>
            <person name="Hall N."/>
            <person name="Watson M."/>
            <person name="Adriaenssens E.M."/>
            <person name="Foster-Nyarko E."/>
            <person name="Jarju S."/>
            <person name="Secka A."/>
            <person name="Antonio M."/>
            <person name="Oren A."/>
            <person name="Chaudhuri R."/>
            <person name="La Ragione R.M."/>
            <person name="Hildebrand F."/>
            <person name="Pallen M.J."/>
        </authorList>
    </citation>
    <scope>NUCLEOTIDE SEQUENCE [LARGE SCALE GENOMIC DNA]</scope>
    <source>
        <strain evidence="2 3">Sa3CUN2</strain>
    </source>
</reference>
<dbReference type="InterPro" id="IPR005119">
    <property type="entry name" value="LysR_subst-bd"/>
</dbReference>
<keyword evidence="3" id="KW-1185">Reference proteome</keyword>
<evidence type="ECO:0000313" key="2">
    <source>
        <dbReference type="EMBL" id="MBD7895553.1"/>
    </source>
</evidence>
<name>A0ABR8PE57_9LACO</name>
<evidence type="ECO:0000259" key="1">
    <source>
        <dbReference type="Pfam" id="PF03466"/>
    </source>
</evidence>
<proteinExistence type="predicted"/>
<dbReference type="SUPFAM" id="SSF53850">
    <property type="entry name" value="Periplasmic binding protein-like II"/>
    <property type="match status" value="1"/>
</dbReference>
<dbReference type="Proteomes" id="UP000616837">
    <property type="component" value="Unassembled WGS sequence"/>
</dbReference>
<accession>A0ABR8PE57</accession>
<dbReference type="Gene3D" id="3.40.190.10">
    <property type="entry name" value="Periplasmic binding protein-like II"/>
    <property type="match status" value="2"/>
</dbReference>
<dbReference type="RefSeq" id="WP_404804692.1">
    <property type="nucleotide sequence ID" value="NZ_JACSQW010000022.1"/>
</dbReference>